<sequence>MRVISVLSLLLAAATNLCQAEYDSRKYHQFDNGTWIEDIAGYGASWYVKFSRYDRPIVYQVDTAHQHGPPQPLYTFPDSIGLTGITELGYERYAILARTKVNGHDASSLWTLSNNGSAPQAVKLIEKIGNGGTLNGLTTLSSTVVLASNTLAGVVYRLDLQTRTVKVVLKDPTMAKGINGVRYRAPYLYYTNSVQGLFARIPIDPITAEPTGKAQVVSKGASLVGADSFTLAHWSDDAFVANFQRNTVVRVNTTAKAAEVVVRNIPAPCSAAFGSSGGLYVVTSGTGSDGGASVWSVSVPDERFS</sequence>
<feature type="signal peptide" evidence="1">
    <location>
        <begin position="1"/>
        <end position="20"/>
    </location>
</feature>
<evidence type="ECO:0000256" key="1">
    <source>
        <dbReference type="SAM" id="SignalP"/>
    </source>
</evidence>
<dbReference type="PANTHER" id="PTHR42060">
    <property type="entry name" value="NHL REPEAT-CONTAINING PROTEIN-RELATED"/>
    <property type="match status" value="1"/>
</dbReference>
<gene>
    <name evidence="2" type="ORF">ATNIH1004_010708</name>
</gene>
<dbReference type="InterPro" id="IPR052998">
    <property type="entry name" value="Hetero-Diels-Alderase-like"/>
</dbReference>
<proteinExistence type="predicted"/>
<dbReference type="InterPro" id="IPR011042">
    <property type="entry name" value="6-blade_b-propeller_TolB-like"/>
</dbReference>
<dbReference type="EMBL" id="QUQM01000008">
    <property type="protein sequence ID" value="KAA8641769.1"/>
    <property type="molecule type" value="Genomic_DNA"/>
</dbReference>
<accession>A0A5M9MB70</accession>
<protein>
    <submittedName>
        <fullName evidence="2">Uncharacterized protein</fullName>
    </submittedName>
</protein>
<dbReference type="SUPFAM" id="SSF63829">
    <property type="entry name" value="Calcium-dependent phosphotriesterase"/>
    <property type="match status" value="1"/>
</dbReference>
<organism evidence="2 3">
    <name type="scientific">Aspergillus tanneri</name>
    <dbReference type="NCBI Taxonomy" id="1220188"/>
    <lineage>
        <taxon>Eukaryota</taxon>
        <taxon>Fungi</taxon>
        <taxon>Dikarya</taxon>
        <taxon>Ascomycota</taxon>
        <taxon>Pezizomycotina</taxon>
        <taxon>Eurotiomycetes</taxon>
        <taxon>Eurotiomycetidae</taxon>
        <taxon>Eurotiales</taxon>
        <taxon>Aspergillaceae</taxon>
        <taxon>Aspergillus</taxon>
        <taxon>Aspergillus subgen. Circumdati</taxon>
    </lineage>
</organism>
<dbReference type="OrthoDB" id="9977941at2759"/>
<dbReference type="AlphaFoldDB" id="A0A5M9MB70"/>
<keyword evidence="1" id="KW-0732">Signal</keyword>
<dbReference type="Gene3D" id="2.120.10.30">
    <property type="entry name" value="TolB, C-terminal domain"/>
    <property type="match status" value="1"/>
</dbReference>
<dbReference type="VEuPathDB" id="FungiDB:EYZ11_011534"/>
<dbReference type="PANTHER" id="PTHR42060:SF3">
    <property type="entry name" value="SMP-30_GLUCONOLACTONASE_LRE-LIKE REGION DOMAIN-CONTAINING PROTEIN"/>
    <property type="match status" value="1"/>
</dbReference>
<name>A0A5M9MB70_9EURO</name>
<reference evidence="2 3" key="1">
    <citation type="submission" date="2019-08" db="EMBL/GenBank/DDBJ databases">
        <title>The genome sequence of a newly discovered highly antifungal drug resistant Aspergillus species, Aspergillus tanneri NIH 1004.</title>
        <authorList>
            <person name="Mounaud S."/>
            <person name="Singh I."/>
            <person name="Joardar V."/>
            <person name="Pakala S."/>
            <person name="Pakala S."/>
            <person name="Venepally P."/>
            <person name="Chung J.K."/>
            <person name="Losada L."/>
            <person name="Nierman W.C."/>
        </authorList>
    </citation>
    <scope>NUCLEOTIDE SEQUENCE [LARGE SCALE GENOMIC DNA]</scope>
    <source>
        <strain evidence="2 3">NIH1004</strain>
    </source>
</reference>
<evidence type="ECO:0000313" key="3">
    <source>
        <dbReference type="Proteomes" id="UP000324241"/>
    </source>
</evidence>
<evidence type="ECO:0000313" key="2">
    <source>
        <dbReference type="EMBL" id="KAA8641769.1"/>
    </source>
</evidence>
<comment type="caution">
    <text evidence="2">The sequence shown here is derived from an EMBL/GenBank/DDBJ whole genome shotgun (WGS) entry which is preliminary data.</text>
</comment>
<dbReference type="RefSeq" id="XP_033421131.1">
    <property type="nucleotide sequence ID" value="XM_033575276.1"/>
</dbReference>
<feature type="chain" id="PRO_5024408132" evidence="1">
    <location>
        <begin position="21"/>
        <end position="305"/>
    </location>
</feature>
<dbReference type="Proteomes" id="UP000324241">
    <property type="component" value="Unassembled WGS sequence"/>
</dbReference>
<dbReference type="GeneID" id="54333409"/>